<keyword evidence="2" id="KW-1185">Reference proteome</keyword>
<gene>
    <name evidence="1" type="ORF">DCCM_4610</name>
</gene>
<sequence>MLNNILSLKKGGKQCFNLPEESVKKLQLIDLQKTSHENLFASYMNRTNEKANELSWEVFMQSYTKLHADELRVIHEAFIALLGEEGLQKVKDSGINFGMSPRQKLMFWCD</sequence>
<accession>A0A2L2XNE1</accession>
<evidence type="ECO:0000313" key="1">
    <source>
        <dbReference type="EMBL" id="GBF35481.1"/>
    </source>
</evidence>
<dbReference type="EMBL" id="BFAV01000172">
    <property type="protein sequence ID" value="GBF35481.1"/>
    <property type="molecule type" value="Genomic_DNA"/>
</dbReference>
<dbReference type="Proteomes" id="UP000239549">
    <property type="component" value="Unassembled WGS sequence"/>
</dbReference>
<organism evidence="1 2">
    <name type="scientific">Desulfocucumis palustris</name>
    <dbReference type="NCBI Taxonomy" id="1898651"/>
    <lineage>
        <taxon>Bacteria</taxon>
        <taxon>Bacillati</taxon>
        <taxon>Bacillota</taxon>
        <taxon>Clostridia</taxon>
        <taxon>Eubacteriales</taxon>
        <taxon>Desulfocucumaceae</taxon>
        <taxon>Desulfocucumis</taxon>
    </lineage>
</organism>
<evidence type="ECO:0000313" key="2">
    <source>
        <dbReference type="Proteomes" id="UP000239549"/>
    </source>
</evidence>
<protein>
    <submittedName>
        <fullName evidence="1">Uncharacterized protein</fullName>
    </submittedName>
</protein>
<dbReference type="RefSeq" id="WP_104373552.1">
    <property type="nucleotide sequence ID" value="NZ_BFAV01000172.1"/>
</dbReference>
<dbReference type="AlphaFoldDB" id="A0A2L2XNE1"/>
<comment type="caution">
    <text evidence="1">The sequence shown here is derived from an EMBL/GenBank/DDBJ whole genome shotgun (WGS) entry which is preliminary data.</text>
</comment>
<name>A0A2L2XNE1_9FIRM</name>
<proteinExistence type="predicted"/>
<reference evidence="2" key="1">
    <citation type="submission" date="2018-02" db="EMBL/GenBank/DDBJ databases">
        <title>Genome sequence of Desulfocucumis palustris strain NAW-5.</title>
        <authorList>
            <person name="Watanabe M."/>
            <person name="Kojima H."/>
            <person name="Fukui M."/>
        </authorList>
    </citation>
    <scope>NUCLEOTIDE SEQUENCE [LARGE SCALE GENOMIC DNA]</scope>
    <source>
        <strain evidence="2">NAW-5</strain>
    </source>
</reference>